<accession>A0A0F4GSE9</accession>
<proteinExistence type="predicted"/>
<sequence length="1021" mass="115130">MDPFSIAAGAIGVSDVCFRLAKFIKDVRQGFLKTERDLDDLATEVADLAELSKWIYEIFDPVAKGPDDNEHVLSTQAQQLILRRLQGCLEAVAALESILSEVFDVGSTSAQNRWDMWRRYRKQQSENETFSRLRKRLVSQAGNLQLSLTALNLVYSRHASIPDKQIPGNEHFDTPQAVSSIFTGFVTQLESLHRSLFEEPQSTTSQKRFVIHGPPGSGKTEFCCKFASENKHRFWGVFWIDATSAELAEQSFKNLAYIGKVEQNLAAVKSWLSSQSRPWLLILDNADEMGFDVARYYPDGSQGVVIITTRNGILNSQGTVGAKSFEFGRLNDDESMELLFSASREEDRSPETLEKARALCEQLEHLPLALIMAGATILTRMWSLDEYLEYYNDSSRRTQAMISMGAHRGEYTAIHKSYDGLYNTLMAEKTQSADDALELLKVMAFLHPRRIREAFFLLAIKNPSLEALEQRRASDELQGKVRESSQLSWSDSLRKVTLRLLFLLSDLGSRPALPKFLSESGTSLTIDRNIAEGRVRSALKELYNAKLIFPSPDNHDDSYSMHPAVHQWVRDRMPMIGDQAVWCHVASNVIARAILMPPLGDKDEDQLLKRDLLPHVQSVQRIESSLRQRIQERAHLGRCAWRLGPRIDRSQSLQLVKFSLVYKQGGLLKEAESMQYKVLDLARRLLGPHHATTISLNLLMADTLWHQSRGEDASRLLEDVLMDSTKGRGEDDLYTLRVMDAYASSLWVQGRIMDAKVQSKKALDGLTKILGREHTTTLKAMMHHGRVIGKCLMLTEAITLNLAAWKGLSAQLGPHHLDTLDAQDTLAMAYFDRAAHGYSSRAGTSEALDMNCALTYEQGVYNERLCRLGKGHYLTLWSGLNLARIKGLQGDVTEALSIWQSGHDIAEPVFGKTHFVVLFARLHRGRILTYAKRHEEAEREFLFVVNSYPETRVAHPDRLMALFSLIKTQKLLGRNATDIKNLERELKAGARNLFGEDHPWISHLAENLLLPDQAASSPLSV</sequence>
<dbReference type="STRING" id="1047168.A0A0F4GSE9"/>
<dbReference type="AlphaFoldDB" id="A0A0F4GSE9"/>
<name>A0A0F4GSE9_9PEZI</name>
<keyword evidence="3" id="KW-1185">Reference proteome</keyword>
<feature type="domain" description="ATPase AAA-type core" evidence="1">
    <location>
        <begin position="210"/>
        <end position="290"/>
    </location>
</feature>
<organism evidence="2 3">
    <name type="scientific">Zymoseptoria brevis</name>
    <dbReference type="NCBI Taxonomy" id="1047168"/>
    <lineage>
        <taxon>Eukaryota</taxon>
        <taxon>Fungi</taxon>
        <taxon>Dikarya</taxon>
        <taxon>Ascomycota</taxon>
        <taxon>Pezizomycotina</taxon>
        <taxon>Dothideomycetes</taxon>
        <taxon>Dothideomycetidae</taxon>
        <taxon>Mycosphaerellales</taxon>
        <taxon>Mycosphaerellaceae</taxon>
        <taxon>Zymoseptoria</taxon>
    </lineage>
</organism>
<evidence type="ECO:0000313" key="2">
    <source>
        <dbReference type="EMBL" id="KJX99942.1"/>
    </source>
</evidence>
<dbReference type="Pfam" id="PF13374">
    <property type="entry name" value="TPR_10"/>
    <property type="match status" value="1"/>
</dbReference>
<reference evidence="2 3" key="1">
    <citation type="submission" date="2015-03" db="EMBL/GenBank/DDBJ databases">
        <title>RNA-seq based gene annotation and comparative genomics of four Zymoseptoria species reveal species-specific pathogenicity related genes and transposable element activity.</title>
        <authorList>
            <person name="Grandaubert J."/>
            <person name="Bhattacharyya A."/>
            <person name="Stukenbrock E.H."/>
        </authorList>
    </citation>
    <scope>NUCLEOTIDE SEQUENCE [LARGE SCALE GENOMIC DNA]</scope>
    <source>
        <strain evidence="2 3">Zb18110</strain>
    </source>
</reference>
<dbReference type="InterPro" id="IPR011990">
    <property type="entry name" value="TPR-like_helical_dom_sf"/>
</dbReference>
<dbReference type="InterPro" id="IPR003959">
    <property type="entry name" value="ATPase_AAA_core"/>
</dbReference>
<dbReference type="Gene3D" id="1.25.40.10">
    <property type="entry name" value="Tetratricopeptide repeat domain"/>
    <property type="match status" value="2"/>
</dbReference>
<dbReference type="InterPro" id="IPR053137">
    <property type="entry name" value="NLR-like"/>
</dbReference>
<dbReference type="SUPFAM" id="SSF52540">
    <property type="entry name" value="P-loop containing nucleoside triphosphate hydrolases"/>
    <property type="match status" value="1"/>
</dbReference>
<dbReference type="OrthoDB" id="3641649at2759"/>
<dbReference type="InterPro" id="IPR027417">
    <property type="entry name" value="P-loop_NTPase"/>
</dbReference>
<comment type="caution">
    <text evidence="2">The sequence shown here is derived from an EMBL/GenBank/DDBJ whole genome shotgun (WGS) entry which is preliminary data.</text>
</comment>
<dbReference type="Gene3D" id="3.40.50.300">
    <property type="entry name" value="P-loop containing nucleotide triphosphate hydrolases"/>
    <property type="match status" value="1"/>
</dbReference>
<dbReference type="PANTHER" id="PTHR46082">
    <property type="entry name" value="ATP/GTP-BINDING PROTEIN-RELATED"/>
    <property type="match status" value="1"/>
</dbReference>
<dbReference type="Proteomes" id="UP000033647">
    <property type="component" value="Unassembled WGS sequence"/>
</dbReference>
<evidence type="ECO:0000259" key="1">
    <source>
        <dbReference type="Pfam" id="PF00004"/>
    </source>
</evidence>
<protein>
    <recommendedName>
        <fullName evidence="1">ATPase AAA-type core domain-containing protein</fullName>
    </recommendedName>
</protein>
<gene>
    <name evidence="2" type="ORF">TI39_contig346g00004</name>
</gene>
<evidence type="ECO:0000313" key="3">
    <source>
        <dbReference type="Proteomes" id="UP000033647"/>
    </source>
</evidence>
<dbReference type="Pfam" id="PF00004">
    <property type="entry name" value="AAA"/>
    <property type="match status" value="1"/>
</dbReference>
<dbReference type="PANTHER" id="PTHR46082:SF6">
    <property type="entry name" value="AAA+ ATPASE DOMAIN-CONTAINING PROTEIN-RELATED"/>
    <property type="match status" value="1"/>
</dbReference>
<dbReference type="SUPFAM" id="SSF48452">
    <property type="entry name" value="TPR-like"/>
    <property type="match status" value="1"/>
</dbReference>
<dbReference type="EMBL" id="LAFY01000338">
    <property type="protein sequence ID" value="KJX99942.1"/>
    <property type="molecule type" value="Genomic_DNA"/>
</dbReference>
<dbReference type="GO" id="GO:0043531">
    <property type="term" value="F:ADP binding"/>
    <property type="evidence" value="ECO:0007669"/>
    <property type="project" value="InterPro"/>
</dbReference>